<sequence length="49" mass="5849">MRNIFNKLADYIKLDIFDWFENMKNQTHGISVTPTLCGRKVFNRLFKAL</sequence>
<keyword evidence="2" id="KW-1185">Reference proteome</keyword>
<evidence type="ECO:0000313" key="1">
    <source>
        <dbReference type="EMBL" id="MDN3708993.1"/>
    </source>
</evidence>
<name>A0ABT8CWS9_9FLAO</name>
<accession>A0ABT8CWS9</accession>
<organism evidence="1 2">
    <name type="scientific">Paenimyroides ceti</name>
    <dbReference type="NCBI Taxonomy" id="395087"/>
    <lineage>
        <taxon>Bacteria</taxon>
        <taxon>Pseudomonadati</taxon>
        <taxon>Bacteroidota</taxon>
        <taxon>Flavobacteriia</taxon>
        <taxon>Flavobacteriales</taxon>
        <taxon>Flavobacteriaceae</taxon>
        <taxon>Paenimyroides</taxon>
    </lineage>
</organism>
<protein>
    <submittedName>
        <fullName evidence="1">Uncharacterized protein</fullName>
    </submittedName>
</protein>
<evidence type="ECO:0000313" key="2">
    <source>
        <dbReference type="Proteomes" id="UP001242368"/>
    </source>
</evidence>
<dbReference type="RefSeq" id="WP_290364887.1">
    <property type="nucleotide sequence ID" value="NZ_JAUFQU010000010.1"/>
</dbReference>
<dbReference type="Proteomes" id="UP001242368">
    <property type="component" value="Unassembled WGS sequence"/>
</dbReference>
<reference evidence="2" key="1">
    <citation type="journal article" date="2019" name="Int. J. Syst. Evol. Microbiol.">
        <title>The Global Catalogue of Microorganisms (GCM) 10K type strain sequencing project: providing services to taxonomists for standard genome sequencing and annotation.</title>
        <authorList>
            <consortium name="The Broad Institute Genomics Platform"/>
            <consortium name="The Broad Institute Genome Sequencing Center for Infectious Disease"/>
            <person name="Wu L."/>
            <person name="Ma J."/>
        </authorList>
    </citation>
    <scope>NUCLEOTIDE SEQUENCE [LARGE SCALE GENOMIC DNA]</scope>
    <source>
        <strain evidence="2">CECT 7184</strain>
    </source>
</reference>
<comment type="caution">
    <text evidence="1">The sequence shown here is derived from an EMBL/GenBank/DDBJ whole genome shotgun (WGS) entry which is preliminary data.</text>
</comment>
<gene>
    <name evidence="1" type="ORF">QW060_18115</name>
</gene>
<proteinExistence type="predicted"/>
<dbReference type="EMBL" id="JAUFQU010000010">
    <property type="protein sequence ID" value="MDN3708993.1"/>
    <property type="molecule type" value="Genomic_DNA"/>
</dbReference>